<dbReference type="AlphaFoldDB" id="A0A2T8IKT6"/>
<accession>A0A2T8IKT6</accession>
<feature type="region of interest" description="Disordered" evidence="1">
    <location>
        <begin position="110"/>
        <end position="139"/>
    </location>
</feature>
<evidence type="ECO:0000256" key="1">
    <source>
        <dbReference type="SAM" id="MobiDB-lite"/>
    </source>
</evidence>
<name>A0A2T8IKT6_9POAL</name>
<proteinExistence type="predicted"/>
<organism evidence="2">
    <name type="scientific">Panicum hallii</name>
    <dbReference type="NCBI Taxonomy" id="206008"/>
    <lineage>
        <taxon>Eukaryota</taxon>
        <taxon>Viridiplantae</taxon>
        <taxon>Streptophyta</taxon>
        <taxon>Embryophyta</taxon>
        <taxon>Tracheophyta</taxon>
        <taxon>Spermatophyta</taxon>
        <taxon>Magnoliopsida</taxon>
        <taxon>Liliopsida</taxon>
        <taxon>Poales</taxon>
        <taxon>Poaceae</taxon>
        <taxon>PACMAD clade</taxon>
        <taxon>Panicoideae</taxon>
        <taxon>Panicodae</taxon>
        <taxon>Paniceae</taxon>
        <taxon>Panicinae</taxon>
        <taxon>Panicum</taxon>
        <taxon>Panicum sect. Panicum</taxon>
    </lineage>
</organism>
<gene>
    <name evidence="2" type="ORF">PAHAL_5G205300</name>
</gene>
<dbReference type="Gramene" id="PVH38236">
    <property type="protein sequence ID" value="PVH38236"/>
    <property type="gene ID" value="PAHAL_5G205300"/>
</dbReference>
<protein>
    <submittedName>
        <fullName evidence="2">Uncharacterized protein</fullName>
    </submittedName>
</protein>
<reference evidence="2" key="1">
    <citation type="submission" date="2018-04" db="EMBL/GenBank/DDBJ databases">
        <title>WGS assembly of Panicum hallii.</title>
        <authorList>
            <person name="Lovell J."/>
            <person name="Jenkins J."/>
            <person name="Lowry D."/>
            <person name="Mamidi S."/>
            <person name="Sreedasyam A."/>
            <person name="Weng X."/>
            <person name="Barry K."/>
            <person name="Bonette J."/>
            <person name="Campitelli B."/>
            <person name="Daum C."/>
            <person name="Gordon S."/>
            <person name="Gould B."/>
            <person name="Lipzen A."/>
            <person name="Macqueen A."/>
            <person name="Palacio-Mejia J."/>
            <person name="Plott C."/>
            <person name="Shakirov E."/>
            <person name="Shu S."/>
            <person name="Yoshinaga Y."/>
            <person name="Zane M."/>
            <person name="Rokhsar D."/>
            <person name="Grimwood J."/>
            <person name="Schmutz J."/>
            <person name="Juenger T."/>
        </authorList>
    </citation>
    <scope>NUCLEOTIDE SEQUENCE [LARGE SCALE GENOMIC DNA]</scope>
    <source>
        <strain evidence="2">FIL2</strain>
    </source>
</reference>
<feature type="compositionally biased region" description="Polar residues" evidence="1">
    <location>
        <begin position="127"/>
        <end position="139"/>
    </location>
</feature>
<sequence length="139" mass="15385">MYVPLLVRYQRSSVPPIQAAGLHIQRWREPSEVRLLRTQHKHAVAIASFPSIVRKQRDGCKWYVMARDAVDVASVTHGVVVAGGLQVDRCYGTSQLVNLDMRPRRFHATGSNKLTAARSLGSKRSTDNSGSKKGCTISL</sequence>
<evidence type="ECO:0000313" key="2">
    <source>
        <dbReference type="EMBL" id="PVH38236.1"/>
    </source>
</evidence>
<dbReference type="Proteomes" id="UP000243499">
    <property type="component" value="Chromosome 5"/>
</dbReference>
<dbReference type="EMBL" id="CM008050">
    <property type="protein sequence ID" value="PVH38236.1"/>
    <property type="molecule type" value="Genomic_DNA"/>
</dbReference>